<dbReference type="GO" id="GO:0005886">
    <property type="term" value="C:plasma membrane"/>
    <property type="evidence" value="ECO:0007669"/>
    <property type="project" value="UniProtKB-SubCell"/>
</dbReference>
<dbReference type="GO" id="GO:0032025">
    <property type="term" value="P:response to cobalt ion"/>
    <property type="evidence" value="ECO:0007669"/>
    <property type="project" value="TreeGrafter"/>
</dbReference>
<dbReference type="GO" id="GO:0006824">
    <property type="term" value="P:cobalt ion transport"/>
    <property type="evidence" value="ECO:0007669"/>
    <property type="project" value="UniProtKB-KW"/>
</dbReference>
<proteinExistence type="predicted"/>
<comment type="caution">
    <text evidence="2">The sequence shown here is derived from an EMBL/GenBank/DDBJ whole genome shotgun (WGS) entry which is preliminary data.</text>
</comment>
<reference evidence="2" key="1">
    <citation type="journal article" date="2020" name="mSystems">
        <title>Genome- and Community-Level Interaction Insights into Carbon Utilization and Element Cycling Functions of Hydrothermarchaeota in Hydrothermal Sediment.</title>
        <authorList>
            <person name="Zhou Z."/>
            <person name="Liu Y."/>
            <person name="Xu W."/>
            <person name="Pan J."/>
            <person name="Luo Z.H."/>
            <person name="Li M."/>
        </authorList>
    </citation>
    <scope>NUCLEOTIDE SEQUENCE [LARGE SCALE GENOMIC DNA]</scope>
    <source>
        <strain evidence="2">HyVt-493</strain>
    </source>
</reference>
<feature type="transmembrane region" description="Helical" evidence="1">
    <location>
        <begin position="6"/>
        <end position="30"/>
    </location>
</feature>
<dbReference type="InterPro" id="IPR051224">
    <property type="entry name" value="NiCoT_RcnA"/>
</dbReference>
<feature type="transmembrane region" description="Helical" evidence="1">
    <location>
        <begin position="151"/>
        <end position="174"/>
    </location>
</feature>
<feature type="transmembrane region" description="Helical" evidence="1">
    <location>
        <begin position="37"/>
        <end position="61"/>
    </location>
</feature>
<name>A0A7V2T499_LEUMU</name>
<dbReference type="PANTHER" id="PTHR40659">
    <property type="entry name" value="NICKEL/COBALT EFFLUX SYSTEM RCNA"/>
    <property type="match status" value="1"/>
</dbReference>
<dbReference type="Proteomes" id="UP000885750">
    <property type="component" value="Unassembled WGS sequence"/>
</dbReference>
<evidence type="ECO:0000313" key="2">
    <source>
        <dbReference type="EMBL" id="HFC93288.1"/>
    </source>
</evidence>
<evidence type="ECO:0000256" key="1">
    <source>
        <dbReference type="SAM" id="Phobius"/>
    </source>
</evidence>
<gene>
    <name evidence="2" type="ORF">ENJ51_10815</name>
</gene>
<organism evidence="2">
    <name type="scientific">Leucothrix mucor</name>
    <dbReference type="NCBI Taxonomy" id="45248"/>
    <lineage>
        <taxon>Bacteria</taxon>
        <taxon>Pseudomonadati</taxon>
        <taxon>Pseudomonadota</taxon>
        <taxon>Gammaproteobacteria</taxon>
        <taxon>Thiotrichales</taxon>
        <taxon>Thiotrichaceae</taxon>
        <taxon>Leucothrix</taxon>
    </lineage>
</organism>
<feature type="transmembrane region" description="Helical" evidence="1">
    <location>
        <begin position="123"/>
        <end position="145"/>
    </location>
</feature>
<keyword evidence="1" id="KW-0812">Transmembrane</keyword>
<evidence type="ECO:0008006" key="3">
    <source>
        <dbReference type="Google" id="ProtNLM"/>
    </source>
</evidence>
<dbReference type="AlphaFoldDB" id="A0A7V2T499"/>
<dbReference type="PANTHER" id="PTHR40659:SF1">
    <property type="entry name" value="NICKEL_COBALT EFFLUX SYSTEM RCNA"/>
    <property type="match status" value="1"/>
</dbReference>
<keyword evidence="1" id="KW-1133">Transmembrane helix</keyword>
<dbReference type="GO" id="GO:0046583">
    <property type="term" value="F:monoatomic cation efflux transmembrane transporter activity"/>
    <property type="evidence" value="ECO:0007669"/>
    <property type="project" value="TreeGrafter"/>
</dbReference>
<sequence>MEYSLLIIFYYGILHALGPDHLSAIALFSIGKRKKAALLLSLLFAVGHGLTLYLLALLITQVASDELLQYGDIISSSVILLMGLYLVYLAATNKIRIDHHHHHDDKHTHIYYADAHFHDKSMLVSLGLLMGVGGLRGMLVTLAAISHQTVGFGMVLAFILGLSLVFLLFGYLIYLINAQLIRSASILRYAVTSVGLLSIAIGTVNLAQASSLLQ</sequence>
<dbReference type="EMBL" id="DRMS01000405">
    <property type="protein sequence ID" value="HFC93288.1"/>
    <property type="molecule type" value="Genomic_DNA"/>
</dbReference>
<feature type="transmembrane region" description="Helical" evidence="1">
    <location>
        <begin position="186"/>
        <end position="207"/>
    </location>
</feature>
<dbReference type="GO" id="GO:0010045">
    <property type="term" value="P:response to nickel cation"/>
    <property type="evidence" value="ECO:0007669"/>
    <property type="project" value="TreeGrafter"/>
</dbReference>
<protein>
    <recommendedName>
        <fullName evidence="3">Nickel and cobalt efflux transporter rcnA</fullName>
    </recommendedName>
</protein>
<feature type="transmembrane region" description="Helical" evidence="1">
    <location>
        <begin position="73"/>
        <end position="91"/>
    </location>
</feature>
<accession>A0A7V2T499</accession>
<keyword evidence="1" id="KW-0472">Membrane</keyword>
<dbReference type="GO" id="GO:0015099">
    <property type="term" value="F:nickel cation transmembrane transporter activity"/>
    <property type="evidence" value="ECO:0007669"/>
    <property type="project" value="TreeGrafter"/>
</dbReference>